<sequence length="135" mass="14684">MAREGCGGRGRHGSGRRGRTVVAVGGHSGHSEHHGARLARLVQVAVLDNSLSLPAPVYSTATRRRPLPLVLRPPYFAPPESPLHPPARPPFPLLTTDGRLSHHPSRSHGHRQALLVRRPLTPPLLLHAGRAQQKR</sequence>
<evidence type="ECO:0000256" key="1">
    <source>
        <dbReference type="SAM" id="MobiDB-lite"/>
    </source>
</evidence>
<gene>
    <name evidence="2" type="ORF">CERSUDRAFT_101464</name>
</gene>
<reference evidence="2 3" key="1">
    <citation type="journal article" date="2012" name="Proc. Natl. Acad. Sci. U.S.A.">
        <title>Comparative genomics of Ceriporiopsis subvermispora and Phanerochaete chrysosporium provide insight into selective ligninolysis.</title>
        <authorList>
            <person name="Fernandez-Fueyo E."/>
            <person name="Ruiz-Duenas F.J."/>
            <person name="Ferreira P."/>
            <person name="Floudas D."/>
            <person name="Hibbett D.S."/>
            <person name="Canessa P."/>
            <person name="Larrondo L.F."/>
            <person name="James T.Y."/>
            <person name="Seelenfreund D."/>
            <person name="Lobos S."/>
            <person name="Polanco R."/>
            <person name="Tello M."/>
            <person name="Honda Y."/>
            <person name="Watanabe T."/>
            <person name="Watanabe T."/>
            <person name="Ryu J.S."/>
            <person name="Kubicek C.P."/>
            <person name="Schmoll M."/>
            <person name="Gaskell J."/>
            <person name="Hammel K.E."/>
            <person name="St John F.J."/>
            <person name="Vanden Wymelenberg A."/>
            <person name="Sabat G."/>
            <person name="Splinter BonDurant S."/>
            <person name="Syed K."/>
            <person name="Yadav J.S."/>
            <person name="Doddapaneni H."/>
            <person name="Subramanian V."/>
            <person name="Lavin J.L."/>
            <person name="Oguiza J.A."/>
            <person name="Perez G."/>
            <person name="Pisabarro A.G."/>
            <person name="Ramirez L."/>
            <person name="Santoyo F."/>
            <person name="Master E."/>
            <person name="Coutinho P.M."/>
            <person name="Henrissat B."/>
            <person name="Lombard V."/>
            <person name="Magnuson J.K."/>
            <person name="Kuees U."/>
            <person name="Hori C."/>
            <person name="Igarashi K."/>
            <person name="Samejima M."/>
            <person name="Held B.W."/>
            <person name="Barry K.W."/>
            <person name="LaButti K.M."/>
            <person name="Lapidus A."/>
            <person name="Lindquist E.A."/>
            <person name="Lucas S.M."/>
            <person name="Riley R."/>
            <person name="Salamov A.A."/>
            <person name="Hoffmeister D."/>
            <person name="Schwenk D."/>
            <person name="Hadar Y."/>
            <person name="Yarden O."/>
            <person name="de Vries R.P."/>
            <person name="Wiebenga A."/>
            <person name="Stenlid J."/>
            <person name="Eastwood D."/>
            <person name="Grigoriev I.V."/>
            <person name="Berka R.M."/>
            <person name="Blanchette R.A."/>
            <person name="Kersten P."/>
            <person name="Martinez A.T."/>
            <person name="Vicuna R."/>
            <person name="Cullen D."/>
        </authorList>
    </citation>
    <scope>NUCLEOTIDE SEQUENCE [LARGE SCALE GENOMIC DNA]</scope>
    <source>
        <strain evidence="2 3">B</strain>
    </source>
</reference>
<evidence type="ECO:0000313" key="2">
    <source>
        <dbReference type="EMBL" id="EMD30372.1"/>
    </source>
</evidence>
<accession>M2QWP4</accession>
<dbReference type="Proteomes" id="UP000016930">
    <property type="component" value="Unassembled WGS sequence"/>
</dbReference>
<evidence type="ECO:0000313" key="3">
    <source>
        <dbReference type="Proteomes" id="UP000016930"/>
    </source>
</evidence>
<protein>
    <submittedName>
        <fullName evidence="2">Uncharacterized protein</fullName>
    </submittedName>
</protein>
<dbReference type="EMBL" id="KB446237">
    <property type="protein sequence ID" value="EMD30372.1"/>
    <property type="molecule type" value="Genomic_DNA"/>
</dbReference>
<dbReference type="HOGENOM" id="CLU_1885514_0_0_1"/>
<dbReference type="AlphaFoldDB" id="M2QWP4"/>
<name>M2QWP4_CERS8</name>
<feature type="region of interest" description="Disordered" evidence="1">
    <location>
        <begin position="80"/>
        <end position="135"/>
    </location>
</feature>
<feature type="compositionally biased region" description="Low complexity" evidence="1">
    <location>
        <begin position="114"/>
        <end position="126"/>
    </location>
</feature>
<keyword evidence="3" id="KW-1185">Reference proteome</keyword>
<feature type="compositionally biased region" description="Pro residues" evidence="1">
    <location>
        <begin position="80"/>
        <end position="92"/>
    </location>
</feature>
<feature type="compositionally biased region" description="Basic residues" evidence="1">
    <location>
        <begin position="101"/>
        <end position="111"/>
    </location>
</feature>
<organism evidence="2 3">
    <name type="scientific">Ceriporiopsis subvermispora (strain B)</name>
    <name type="common">White-rot fungus</name>
    <name type="synonym">Gelatoporia subvermispora</name>
    <dbReference type="NCBI Taxonomy" id="914234"/>
    <lineage>
        <taxon>Eukaryota</taxon>
        <taxon>Fungi</taxon>
        <taxon>Dikarya</taxon>
        <taxon>Basidiomycota</taxon>
        <taxon>Agaricomycotina</taxon>
        <taxon>Agaricomycetes</taxon>
        <taxon>Polyporales</taxon>
        <taxon>Gelatoporiaceae</taxon>
        <taxon>Gelatoporia</taxon>
    </lineage>
</organism>
<proteinExistence type="predicted"/>